<comment type="caution">
    <text evidence="1">The sequence shown here is derived from an EMBL/GenBank/DDBJ whole genome shotgun (WGS) entry which is preliminary data.</text>
</comment>
<protein>
    <submittedName>
        <fullName evidence="1">Uncharacterized protein</fullName>
    </submittedName>
</protein>
<accession>A0A8J7PFV0</accession>
<gene>
    <name evidence="1" type="ORF">J0M35_09560</name>
</gene>
<reference evidence="1" key="1">
    <citation type="submission" date="2021-02" db="EMBL/GenBank/DDBJ databases">
        <title>Genome-Resolved Metagenomics of a Microbial Community Performing Photosynthetic Biological Nutrient Removal.</title>
        <authorList>
            <person name="Mcdaniel E.A."/>
        </authorList>
    </citation>
    <scope>NUCLEOTIDE SEQUENCE</scope>
    <source>
        <strain evidence="1">UWPOB_OBS1</strain>
    </source>
</reference>
<dbReference type="Proteomes" id="UP000664277">
    <property type="component" value="Unassembled WGS sequence"/>
</dbReference>
<sequence>MPYENVAVIRVLSLEQRQKGLVFFSFEVLDSIRGNWKNEQIVTVYFFDAAKRLLPLPKESKAVIFLNYCDRRQKQPALEESGKKFELVQLPFLQKDPVDIKEMKNLFGISPYHKEIVMSAALHRAYPVDGGKKVGLSVCDLTLLHGKVDNLPSAALFELQADQVSGFTKLPISSRGKHFVILEARSVWTTPKSKLLRFEEGAAKLVPNAEISARSKQLQLCFESRKLEKMRLIEFLMQTWTPEKIALYCSPYSADLPDDQVYTGFGYDNIWSGSLYSSLQNTLGKVDWKCGLVHHRPDGCVIEVQKSGMRWTIAVDLSQYPLTLDEVYRMRVISTLRRWILESMKGAKSNPLPMVSFDSKVELDRTGSLIKGATIYDSAIGRVDLKLGADLQIESVRFEKGSAN</sequence>
<proteinExistence type="predicted"/>
<evidence type="ECO:0000313" key="1">
    <source>
        <dbReference type="EMBL" id="MBN8660597.1"/>
    </source>
</evidence>
<dbReference type="AlphaFoldDB" id="A0A8J7PFV0"/>
<dbReference type="EMBL" id="JAFLCK010000012">
    <property type="protein sequence ID" value="MBN8660597.1"/>
    <property type="molecule type" value="Genomic_DNA"/>
</dbReference>
<evidence type="ECO:0000313" key="2">
    <source>
        <dbReference type="Proteomes" id="UP000664277"/>
    </source>
</evidence>
<name>A0A8J7PFV0_9BACT</name>
<organism evidence="1 2">
    <name type="scientific">Candidatus Obscuribacter phosphatis</name>
    <dbReference type="NCBI Taxonomy" id="1906157"/>
    <lineage>
        <taxon>Bacteria</taxon>
        <taxon>Bacillati</taxon>
        <taxon>Candidatus Melainabacteria</taxon>
        <taxon>Candidatus Obscuribacterales</taxon>
        <taxon>Candidatus Obscuribacteraceae</taxon>
        <taxon>Candidatus Obscuribacter</taxon>
    </lineage>
</organism>